<dbReference type="AlphaFoldDB" id="A0A0G1H5T6"/>
<proteinExistence type="predicted"/>
<feature type="transmembrane region" description="Helical" evidence="1">
    <location>
        <begin position="152"/>
        <end position="172"/>
    </location>
</feature>
<organism evidence="2 3">
    <name type="scientific">Candidatus Giovannonibacteria bacterium GW2011_GWA2_44_13b</name>
    <dbReference type="NCBI Taxonomy" id="1618647"/>
    <lineage>
        <taxon>Bacteria</taxon>
        <taxon>Candidatus Giovannoniibacteriota</taxon>
    </lineage>
</organism>
<protein>
    <submittedName>
        <fullName evidence="2">Uncharacterized protein</fullName>
    </submittedName>
</protein>
<feature type="transmembrane region" description="Helical" evidence="1">
    <location>
        <begin position="12"/>
        <end position="29"/>
    </location>
</feature>
<keyword evidence="1" id="KW-1133">Transmembrane helix</keyword>
<dbReference type="STRING" id="1618647.UW30_C0002G0051"/>
<feature type="transmembrane region" description="Helical" evidence="1">
    <location>
        <begin position="41"/>
        <end position="59"/>
    </location>
</feature>
<dbReference type="Proteomes" id="UP000034736">
    <property type="component" value="Unassembled WGS sequence"/>
</dbReference>
<evidence type="ECO:0000256" key="1">
    <source>
        <dbReference type="SAM" id="Phobius"/>
    </source>
</evidence>
<reference evidence="2 3" key="1">
    <citation type="journal article" date="2015" name="Nature">
        <title>rRNA introns, odd ribosomes, and small enigmatic genomes across a large radiation of phyla.</title>
        <authorList>
            <person name="Brown C.T."/>
            <person name="Hug L.A."/>
            <person name="Thomas B.C."/>
            <person name="Sharon I."/>
            <person name="Castelle C.J."/>
            <person name="Singh A."/>
            <person name="Wilkins M.J."/>
            <person name="Williams K.H."/>
            <person name="Banfield J.F."/>
        </authorList>
    </citation>
    <scope>NUCLEOTIDE SEQUENCE [LARGE SCALE GENOMIC DNA]</scope>
</reference>
<comment type="caution">
    <text evidence="2">The sequence shown here is derived from an EMBL/GenBank/DDBJ whole genome shotgun (WGS) entry which is preliminary data.</text>
</comment>
<dbReference type="EMBL" id="LCHU01000002">
    <property type="protein sequence ID" value="KKT42140.1"/>
    <property type="molecule type" value="Genomic_DNA"/>
</dbReference>
<keyword evidence="1" id="KW-0472">Membrane</keyword>
<accession>A0A0G1H5T6</accession>
<evidence type="ECO:0000313" key="3">
    <source>
        <dbReference type="Proteomes" id="UP000034736"/>
    </source>
</evidence>
<gene>
    <name evidence="2" type="ORF">UW30_C0002G0051</name>
</gene>
<feature type="transmembrane region" description="Helical" evidence="1">
    <location>
        <begin position="125"/>
        <end position="146"/>
    </location>
</feature>
<feature type="transmembrane region" description="Helical" evidence="1">
    <location>
        <begin position="71"/>
        <end position="87"/>
    </location>
</feature>
<sequence>MLNALLHPNKKAFLATVAFAVFGILGWLTKVTDPLSSAPLLLYYLLLLVNTYFSIRFFAVITPVEKISQHTADILLGLCILLMSMNLNNALWFFMWATLLFMLATVKYALLLGAIPHPRLLKRKILVDLSGIVASAFALLGALFGYPSASAWVYTFLYLLANIYLMIVNPLYRLLDNIEESRRNANIDG</sequence>
<name>A0A0G1H5T6_9BACT</name>
<feature type="transmembrane region" description="Helical" evidence="1">
    <location>
        <begin position="93"/>
        <end position="113"/>
    </location>
</feature>
<keyword evidence="1" id="KW-0812">Transmembrane</keyword>
<evidence type="ECO:0000313" key="2">
    <source>
        <dbReference type="EMBL" id="KKT42140.1"/>
    </source>
</evidence>